<evidence type="ECO:0000256" key="1">
    <source>
        <dbReference type="ARBA" id="ARBA00004141"/>
    </source>
</evidence>
<protein>
    <submittedName>
        <fullName evidence="6">DoxX family membrane protein</fullName>
    </submittedName>
</protein>
<evidence type="ECO:0000256" key="5">
    <source>
        <dbReference type="SAM" id="Phobius"/>
    </source>
</evidence>
<dbReference type="GO" id="GO:0016020">
    <property type="term" value="C:membrane"/>
    <property type="evidence" value="ECO:0007669"/>
    <property type="project" value="UniProtKB-SubCell"/>
</dbReference>
<gene>
    <name evidence="6" type="ORF">JJ685_20675</name>
</gene>
<dbReference type="RefSeq" id="WP_201676217.1">
    <property type="nucleotide sequence ID" value="NZ_JAEQNE010000005.1"/>
</dbReference>
<keyword evidence="2 5" id="KW-0812">Transmembrane</keyword>
<name>A0A936Z247_9BURK</name>
<comment type="caution">
    <text evidence="6">The sequence shown here is derived from an EMBL/GenBank/DDBJ whole genome shotgun (WGS) entry which is preliminary data.</text>
</comment>
<evidence type="ECO:0000256" key="2">
    <source>
        <dbReference type="ARBA" id="ARBA00022692"/>
    </source>
</evidence>
<dbReference type="Pfam" id="PF07681">
    <property type="entry name" value="DoxX"/>
    <property type="match status" value="1"/>
</dbReference>
<evidence type="ECO:0000256" key="4">
    <source>
        <dbReference type="ARBA" id="ARBA00023136"/>
    </source>
</evidence>
<feature type="transmembrane region" description="Helical" evidence="5">
    <location>
        <begin position="106"/>
        <end position="123"/>
    </location>
</feature>
<feature type="transmembrane region" description="Helical" evidence="5">
    <location>
        <begin position="210"/>
        <end position="229"/>
    </location>
</feature>
<reference evidence="6 7" key="1">
    <citation type="journal article" date="2017" name="Int. J. Syst. Evol. Microbiol.">
        <title>Ramlibacter monticola sp. nov., isolated from forest soil.</title>
        <authorList>
            <person name="Chaudhary D.K."/>
            <person name="Kim J."/>
        </authorList>
    </citation>
    <scope>NUCLEOTIDE SEQUENCE [LARGE SCALE GENOMIC DNA]</scope>
    <source>
        <strain evidence="6 7">KACC 19175</strain>
    </source>
</reference>
<dbReference type="EMBL" id="JAEQNE010000005">
    <property type="protein sequence ID" value="MBL0393564.1"/>
    <property type="molecule type" value="Genomic_DNA"/>
</dbReference>
<evidence type="ECO:0000313" key="6">
    <source>
        <dbReference type="EMBL" id="MBL0393564.1"/>
    </source>
</evidence>
<accession>A0A936Z247</accession>
<feature type="transmembrane region" description="Helical" evidence="5">
    <location>
        <begin position="143"/>
        <end position="168"/>
    </location>
</feature>
<feature type="transmembrane region" description="Helical" evidence="5">
    <location>
        <begin position="54"/>
        <end position="74"/>
    </location>
</feature>
<keyword evidence="3 5" id="KW-1133">Transmembrane helix</keyword>
<evidence type="ECO:0000313" key="7">
    <source>
        <dbReference type="Proteomes" id="UP000599109"/>
    </source>
</evidence>
<sequence length="380" mass="40716">MSQAGGERSKAMGRSAIACGAALLFALPHAAQAHVRWFTGAAHADTAPESMETLLASLDFLALLVVTLAVLAWVRRADTRLAAGGSSFMRLLADCDARATPAAAPVLRVAVAVFFAAVAVHFGDTSSAWTPEVKSPGDWIVPLKLLIALGLLFPSGVLPACAGMLLLYLHPSHLQGAGQLLDYELFFGVCVFLALDHLSPRQGATTGLLVLRILVAGNFLWVGIERWLYPDWTSEALVQRLPMLQLGLDPAFWTLAAGFVEVGLAFVLLFGRASSQVAAAVMLALMAGTMPMLDAMEAISDLPMLFSLFVLAATRNRMPRAVTEHARWQPANLCRTFLLATMGLTVLYYLAHDFTPVLHAQLTDLWREFPLVGLGGDAPG</sequence>
<evidence type="ECO:0000256" key="3">
    <source>
        <dbReference type="ARBA" id="ARBA00022989"/>
    </source>
</evidence>
<proteinExistence type="predicted"/>
<feature type="transmembrane region" description="Helical" evidence="5">
    <location>
        <begin position="250"/>
        <end position="270"/>
    </location>
</feature>
<dbReference type="AlphaFoldDB" id="A0A936Z247"/>
<organism evidence="6 7">
    <name type="scientific">Ramlibacter monticola</name>
    <dbReference type="NCBI Taxonomy" id="1926872"/>
    <lineage>
        <taxon>Bacteria</taxon>
        <taxon>Pseudomonadati</taxon>
        <taxon>Pseudomonadota</taxon>
        <taxon>Betaproteobacteria</taxon>
        <taxon>Burkholderiales</taxon>
        <taxon>Comamonadaceae</taxon>
        <taxon>Ramlibacter</taxon>
    </lineage>
</organism>
<comment type="subcellular location">
    <subcellularLocation>
        <location evidence="1">Membrane</location>
        <topology evidence="1">Multi-pass membrane protein</topology>
    </subcellularLocation>
</comment>
<dbReference type="Proteomes" id="UP000599109">
    <property type="component" value="Unassembled WGS sequence"/>
</dbReference>
<dbReference type="InterPro" id="IPR032808">
    <property type="entry name" value="DoxX"/>
</dbReference>
<keyword evidence="7" id="KW-1185">Reference proteome</keyword>
<keyword evidence="4 5" id="KW-0472">Membrane</keyword>